<evidence type="ECO:0000256" key="1">
    <source>
        <dbReference type="SAM" id="SignalP"/>
    </source>
</evidence>
<accession>A0A6M2DAJ6</accession>
<feature type="signal peptide" evidence="1">
    <location>
        <begin position="1"/>
        <end position="18"/>
    </location>
</feature>
<feature type="chain" id="PRO_5026939040" evidence="1">
    <location>
        <begin position="19"/>
        <end position="86"/>
    </location>
</feature>
<evidence type="ECO:0000313" key="2">
    <source>
        <dbReference type="EMBL" id="NOV43116.1"/>
    </source>
</evidence>
<dbReference type="AlphaFoldDB" id="A0A6M2DAJ6"/>
<protein>
    <submittedName>
        <fullName evidence="2">Putative secreted protein ovary overexpressed</fullName>
    </submittedName>
</protein>
<proteinExistence type="predicted"/>
<dbReference type="EMBL" id="GHWJ01010379">
    <property type="protein sequence ID" value="NOV43116.1"/>
    <property type="molecule type" value="Transcribed_RNA"/>
</dbReference>
<reference evidence="2" key="1">
    <citation type="submission" date="2019-09" db="EMBL/GenBank/DDBJ databases">
        <title>Organ-specific transcriptomic study of the physiology of the cattle tick, Rhipicephalus microplus.</title>
        <authorList>
            <person name="Tirloni L."/>
            <person name="Braz G."/>
            <person name="Gandara A.C.P."/>
            <person name="Sabadin G.A."/>
            <person name="da Silva R.M."/>
            <person name="Guizzo M.G."/>
            <person name="Machado J.A."/>
            <person name="Costa E.P."/>
            <person name="Gomes H.F."/>
            <person name="Moraes J."/>
            <person name="Mota M.B.S."/>
            <person name="Mesquita R.D."/>
            <person name="Alvarenga P.H."/>
            <person name="Alves F."/>
            <person name="Seixas A."/>
            <person name="da Fonseca R.N."/>
            <person name="Fogaca A."/>
            <person name="Logullo C."/>
            <person name="Tanaka A."/>
            <person name="Daffre S."/>
            <person name="Termignoni C."/>
            <person name="Vaz I.S.Jr."/>
            <person name="Oliveira P.L."/>
            <person name="Ribeiro J.M."/>
        </authorList>
    </citation>
    <scope>NUCLEOTIDE SEQUENCE</scope>
    <source>
        <strain evidence="2">Porto Alegre</strain>
    </source>
</reference>
<sequence>MPLIRSVILVSFFSISFCALCMPSTVKLIVFLPFNIPNNISLLEGPGLASISPQLNISLLAGKTQFKNQFIHSGQGNSTGKWLSLR</sequence>
<name>A0A6M2DAJ6_RHIMP</name>
<keyword evidence="1" id="KW-0732">Signal</keyword>
<organism evidence="2">
    <name type="scientific">Rhipicephalus microplus</name>
    <name type="common">Cattle tick</name>
    <name type="synonym">Boophilus microplus</name>
    <dbReference type="NCBI Taxonomy" id="6941"/>
    <lineage>
        <taxon>Eukaryota</taxon>
        <taxon>Metazoa</taxon>
        <taxon>Ecdysozoa</taxon>
        <taxon>Arthropoda</taxon>
        <taxon>Chelicerata</taxon>
        <taxon>Arachnida</taxon>
        <taxon>Acari</taxon>
        <taxon>Parasitiformes</taxon>
        <taxon>Ixodida</taxon>
        <taxon>Ixodoidea</taxon>
        <taxon>Ixodidae</taxon>
        <taxon>Rhipicephalinae</taxon>
        <taxon>Rhipicephalus</taxon>
        <taxon>Boophilus</taxon>
    </lineage>
</organism>